<proteinExistence type="predicted"/>
<dbReference type="AlphaFoldDB" id="L9WKA3"/>
<reference evidence="2 3" key="1">
    <citation type="journal article" date="2014" name="PLoS Genet.">
        <title>Phylogenetically driven sequencing of extremely halophilic archaea reveals strategies for static and dynamic osmo-response.</title>
        <authorList>
            <person name="Becker E.A."/>
            <person name="Seitzer P.M."/>
            <person name="Tritt A."/>
            <person name="Larsen D."/>
            <person name="Krusor M."/>
            <person name="Yao A.I."/>
            <person name="Wu D."/>
            <person name="Madern D."/>
            <person name="Eisen J.A."/>
            <person name="Darling A.E."/>
            <person name="Facciotti M.T."/>
        </authorList>
    </citation>
    <scope>NUCLEOTIDE SEQUENCE [LARGE SCALE GENOMIC DNA]</scope>
    <source>
        <strain evidence="2 3">JCM 12255</strain>
    </source>
</reference>
<organism evidence="2 3">
    <name type="scientific">Natronolimnohabitans innermongolicus JCM 12255</name>
    <dbReference type="NCBI Taxonomy" id="1227499"/>
    <lineage>
        <taxon>Archaea</taxon>
        <taxon>Methanobacteriati</taxon>
        <taxon>Methanobacteriota</taxon>
        <taxon>Stenosarchaea group</taxon>
        <taxon>Halobacteria</taxon>
        <taxon>Halobacteriales</taxon>
        <taxon>Natrialbaceae</taxon>
        <taxon>Natronolimnohabitans</taxon>
    </lineage>
</organism>
<comment type="caution">
    <text evidence="2">The sequence shown here is derived from an EMBL/GenBank/DDBJ whole genome shotgun (WGS) entry which is preliminary data.</text>
</comment>
<name>L9WKA3_9EURY</name>
<evidence type="ECO:0000313" key="3">
    <source>
        <dbReference type="Proteomes" id="UP000011602"/>
    </source>
</evidence>
<dbReference type="EMBL" id="AOHZ01000094">
    <property type="protein sequence ID" value="ELY49626.1"/>
    <property type="molecule type" value="Genomic_DNA"/>
</dbReference>
<evidence type="ECO:0000313" key="2">
    <source>
        <dbReference type="EMBL" id="ELY49626.1"/>
    </source>
</evidence>
<evidence type="ECO:0000256" key="1">
    <source>
        <dbReference type="SAM" id="MobiDB-lite"/>
    </source>
</evidence>
<feature type="compositionally biased region" description="Basic and acidic residues" evidence="1">
    <location>
        <begin position="1"/>
        <end position="13"/>
    </location>
</feature>
<sequence>MYAGRVDSRDDGSRGSTYTDRIRTSTVATSSASPWIAWLYWTLASGSIVSSAENSDGSSSSRSVSSES</sequence>
<accession>L9WKA3</accession>
<protein>
    <submittedName>
        <fullName evidence="2">Uncharacterized protein</fullName>
    </submittedName>
</protein>
<dbReference type="Proteomes" id="UP000011602">
    <property type="component" value="Unassembled WGS sequence"/>
</dbReference>
<gene>
    <name evidence="2" type="ORF">C493_20055</name>
</gene>
<keyword evidence="3" id="KW-1185">Reference proteome</keyword>
<feature type="region of interest" description="Disordered" evidence="1">
    <location>
        <begin position="1"/>
        <end position="22"/>
    </location>
</feature>